<dbReference type="Proteomes" id="UP000664144">
    <property type="component" value="Unassembled WGS sequence"/>
</dbReference>
<accession>A0A939ETU8</accession>
<gene>
    <name evidence="1" type="ORF">J0X19_02765</name>
</gene>
<dbReference type="EMBL" id="JAFLQZ010000002">
    <property type="protein sequence ID" value="MBO0356856.1"/>
    <property type="molecule type" value="Genomic_DNA"/>
</dbReference>
<comment type="caution">
    <text evidence="1">The sequence shown here is derived from an EMBL/GenBank/DDBJ whole genome shotgun (WGS) entry which is preliminary data.</text>
</comment>
<name>A0A939ETU8_9BACT</name>
<dbReference type="AlphaFoldDB" id="A0A939ETU8"/>
<evidence type="ECO:0000313" key="2">
    <source>
        <dbReference type="Proteomes" id="UP000664144"/>
    </source>
</evidence>
<evidence type="ECO:0000313" key="1">
    <source>
        <dbReference type="EMBL" id="MBO0356856.1"/>
    </source>
</evidence>
<proteinExistence type="predicted"/>
<dbReference type="RefSeq" id="WP_206980751.1">
    <property type="nucleotide sequence ID" value="NZ_JAFLQZ010000002.1"/>
</dbReference>
<sequence length="267" mass="30527">MSSTTYSLDCGKLQILDLDANEYGSFIALMSNMEVWTNRLQLALPHQFRYGFIRKLDNKRFLLIGEQVGSTSDTGHIFDYTGRQLLSFDAGRYIADVLVQANRIVVSYFDQAAGQLPPSNYGLTVFDFGGRQVFGHNSDVNGFILDCYCMCKLGNDSILAYTYTDFPLRELRLTDYQLKQQSTPTDFKGAHALTSDRGNVVFYSSYEDKTSFFWWNRKDKVQRFGHYIQIGPIRGIGNGKFLTYNANSFSILDAMEIMREESQNKHN</sequence>
<organism evidence="1 2">
    <name type="scientific">Hymenobacter telluris</name>
    <dbReference type="NCBI Taxonomy" id="2816474"/>
    <lineage>
        <taxon>Bacteria</taxon>
        <taxon>Pseudomonadati</taxon>
        <taxon>Bacteroidota</taxon>
        <taxon>Cytophagia</taxon>
        <taxon>Cytophagales</taxon>
        <taxon>Hymenobacteraceae</taxon>
        <taxon>Hymenobacter</taxon>
    </lineage>
</organism>
<protein>
    <submittedName>
        <fullName evidence="1">Uncharacterized protein</fullName>
    </submittedName>
</protein>
<reference evidence="1" key="1">
    <citation type="submission" date="2021-03" db="EMBL/GenBank/DDBJ databases">
        <authorList>
            <person name="Kim M.K."/>
        </authorList>
    </citation>
    <scope>NUCLEOTIDE SEQUENCE</scope>
    <source>
        <strain evidence="1">BT186</strain>
    </source>
</reference>
<dbReference type="SUPFAM" id="SSF69322">
    <property type="entry name" value="Tricorn protease domain 2"/>
    <property type="match status" value="1"/>
</dbReference>
<keyword evidence="2" id="KW-1185">Reference proteome</keyword>